<organism evidence="3 4">
    <name type="scientific">Bacillus cereus</name>
    <dbReference type="NCBI Taxonomy" id="1396"/>
    <lineage>
        <taxon>Bacteria</taxon>
        <taxon>Bacillati</taxon>
        <taxon>Bacillota</taxon>
        <taxon>Bacilli</taxon>
        <taxon>Bacillales</taxon>
        <taxon>Bacillaceae</taxon>
        <taxon>Bacillus</taxon>
        <taxon>Bacillus cereus group</taxon>
    </lineage>
</organism>
<evidence type="ECO:0000313" key="4">
    <source>
        <dbReference type="Proteomes" id="UP000224203"/>
    </source>
</evidence>
<dbReference type="InterPro" id="IPR006528">
    <property type="entry name" value="Phage_head_morphogenesis_dom"/>
</dbReference>
<dbReference type="NCBIfam" id="TIGR01641">
    <property type="entry name" value="phageSPP1_gp7"/>
    <property type="match status" value="1"/>
</dbReference>
<evidence type="ECO:0008006" key="5">
    <source>
        <dbReference type="Google" id="ProtNLM"/>
    </source>
</evidence>
<reference evidence="3 4" key="1">
    <citation type="submission" date="2017-09" db="EMBL/GenBank/DDBJ databases">
        <title>Large-scale bioinformatics analysis of Bacillus genomes uncovers conserved roles of natural products in bacterial physiology.</title>
        <authorList>
            <consortium name="Agbiome Team Llc"/>
            <person name="Bleich R.M."/>
            <person name="Grubbs K.J."/>
            <person name="Santa Maria K.C."/>
            <person name="Allen S.E."/>
            <person name="Farag S."/>
            <person name="Shank E.A."/>
            <person name="Bowers A."/>
        </authorList>
    </citation>
    <scope>NUCLEOTIDE SEQUENCE [LARGE SCALE GENOMIC DNA]</scope>
    <source>
        <strain evidence="3 4">AFS041711</strain>
    </source>
</reference>
<sequence>MADDKLKRALEILGQAHSNGLPDEIKQNQKTSKELADYYRKYLKDVKAHLKVWLERYDELSFAEKLQVEHLLNVNNTINQLIGEPMDSVEQSIKKRILTAGDDAYNGVWYQLEQGYNLTLHFSMLDEKFFEKLMEQPVAGRRLSKRLYNHRIQLARRTQEAIARGFLLGKSYAEIARDVANETEANYKQAVRIVRTESGRVSSLSTLKGYDEATNQGIELIKQWMSTFDSRTRHNHGVLDGQRADKDDYFKVSGHKAKAPRLFGVAAEDINCRCTTVAIVDDIVPELRNPDGTLSKWQNYDEWLKRKQKELKNGIIDGSKRQARFAADDYENAKSNLSRNELIKLNKEAGKITSEEYDRINNGSLGYIGTTNSWDINEDLRNNRKVSEENAKTVEMLDAVIAKNKLPFALQTTRFVDDDFITRNLSNNEKVVRDLGYISISANESENVFTGRNVRLNIVVPKGANVYVTDNFKESELILPRGSKFEVVTTPKKTIDRWGDIVYEVTLKIIE</sequence>
<proteinExistence type="predicted"/>
<dbReference type="RefSeq" id="WP_098782368.1">
    <property type="nucleotide sequence ID" value="NZ_NULI01000033.1"/>
</dbReference>
<dbReference type="AlphaFoldDB" id="A0A9X7GXA0"/>
<evidence type="ECO:0000259" key="2">
    <source>
        <dbReference type="Pfam" id="PF04233"/>
    </source>
</evidence>
<evidence type="ECO:0000313" key="3">
    <source>
        <dbReference type="EMBL" id="PGS81642.1"/>
    </source>
</evidence>
<dbReference type="PROSITE" id="PS51996">
    <property type="entry name" value="TR_MART"/>
    <property type="match status" value="1"/>
</dbReference>
<feature type="domain" description="Phage head morphogenesis" evidence="2">
    <location>
        <begin position="159"/>
        <end position="276"/>
    </location>
</feature>
<dbReference type="GO" id="GO:0005576">
    <property type="term" value="C:extracellular region"/>
    <property type="evidence" value="ECO:0007669"/>
    <property type="project" value="InterPro"/>
</dbReference>
<gene>
    <name evidence="3" type="ORF">COC69_05795</name>
</gene>
<feature type="domain" description="ADP ribosyltransferase" evidence="1">
    <location>
        <begin position="325"/>
        <end position="489"/>
    </location>
</feature>
<protein>
    <recommendedName>
        <fullName evidence="5">NAD(+)--protein-arginine ADP-ribosyltransferase</fullName>
    </recommendedName>
</protein>
<name>A0A9X7GXA0_BACCE</name>
<accession>A0A9X7GXA0</accession>
<dbReference type="Proteomes" id="UP000224203">
    <property type="component" value="Unassembled WGS sequence"/>
</dbReference>
<evidence type="ECO:0000259" key="1">
    <source>
        <dbReference type="Pfam" id="PF03496"/>
    </source>
</evidence>
<dbReference type="InterPro" id="IPR003540">
    <property type="entry name" value="ADP-ribosyltransferase"/>
</dbReference>
<dbReference type="SUPFAM" id="SSF56399">
    <property type="entry name" value="ADP-ribosylation"/>
    <property type="match status" value="1"/>
</dbReference>
<dbReference type="EMBL" id="NULI01000033">
    <property type="protein sequence ID" value="PGS81642.1"/>
    <property type="molecule type" value="Genomic_DNA"/>
</dbReference>
<comment type="caution">
    <text evidence="3">The sequence shown here is derived from an EMBL/GenBank/DDBJ whole genome shotgun (WGS) entry which is preliminary data.</text>
</comment>
<dbReference type="Pfam" id="PF04233">
    <property type="entry name" value="Phage_Mu_F"/>
    <property type="match status" value="1"/>
</dbReference>
<dbReference type="Pfam" id="PF03496">
    <property type="entry name" value="ADPrib_exo_Tox"/>
    <property type="match status" value="1"/>
</dbReference>
<dbReference type="Gene3D" id="3.90.176.10">
    <property type="entry name" value="Toxin ADP-ribosyltransferase, Chain A, domain 1"/>
    <property type="match status" value="1"/>
</dbReference>